<feature type="domain" description="SH3" evidence="16">
    <location>
        <begin position="217"/>
        <end position="281"/>
    </location>
</feature>
<keyword evidence="4 13" id="KW-0728">SH3 domain</keyword>
<feature type="compositionally biased region" description="Polar residues" evidence="15">
    <location>
        <begin position="1390"/>
        <end position="1404"/>
    </location>
</feature>
<feature type="region of interest" description="Disordered" evidence="15">
    <location>
        <begin position="1098"/>
        <end position="1126"/>
    </location>
</feature>
<feature type="compositionally biased region" description="Basic and acidic residues" evidence="15">
    <location>
        <begin position="747"/>
        <end position="763"/>
    </location>
</feature>
<dbReference type="Pfam" id="PF07714">
    <property type="entry name" value="PK_Tyr_Ser-Thr"/>
    <property type="match status" value="1"/>
</dbReference>
<gene>
    <name evidence="18" type="ORF">Fcan01_05934</name>
</gene>
<comment type="catalytic activity">
    <reaction evidence="11">
        <text>L-threonyl-[protein] + ATP = O-phospho-L-threonyl-[protein] + ADP + H(+)</text>
        <dbReference type="Rhea" id="RHEA:46608"/>
        <dbReference type="Rhea" id="RHEA-COMP:11060"/>
        <dbReference type="Rhea" id="RHEA-COMP:11605"/>
        <dbReference type="ChEBI" id="CHEBI:15378"/>
        <dbReference type="ChEBI" id="CHEBI:30013"/>
        <dbReference type="ChEBI" id="CHEBI:30616"/>
        <dbReference type="ChEBI" id="CHEBI:61977"/>
        <dbReference type="ChEBI" id="CHEBI:456216"/>
        <dbReference type="EC" id="2.7.11.25"/>
    </reaction>
</comment>
<comment type="similarity">
    <text evidence="2">Belongs to the protein kinase superfamily. STE Ser/Thr protein kinase family. MAP kinase kinase kinase subfamily.</text>
</comment>
<dbReference type="PRINTS" id="PR00452">
    <property type="entry name" value="SH3DOMAIN"/>
</dbReference>
<dbReference type="InterPro" id="IPR001452">
    <property type="entry name" value="SH3_domain"/>
</dbReference>
<feature type="domain" description="Protein kinase" evidence="17">
    <location>
        <begin position="307"/>
        <end position="577"/>
    </location>
</feature>
<feature type="compositionally biased region" description="Low complexity" evidence="15">
    <location>
        <begin position="1378"/>
        <end position="1388"/>
    </location>
</feature>
<dbReference type="GO" id="GO:0004706">
    <property type="term" value="F:JUN kinase kinase kinase activity"/>
    <property type="evidence" value="ECO:0007669"/>
    <property type="project" value="TreeGrafter"/>
</dbReference>
<dbReference type="GO" id="GO:0006950">
    <property type="term" value="P:response to stress"/>
    <property type="evidence" value="ECO:0007669"/>
    <property type="project" value="UniProtKB-ARBA"/>
</dbReference>
<evidence type="ECO:0000256" key="13">
    <source>
        <dbReference type="PROSITE-ProRule" id="PRU00192"/>
    </source>
</evidence>
<dbReference type="InterPro" id="IPR001245">
    <property type="entry name" value="Ser-Thr/Tyr_kinase_cat_dom"/>
</dbReference>
<evidence type="ECO:0000256" key="5">
    <source>
        <dbReference type="ARBA" id="ARBA00022527"/>
    </source>
</evidence>
<feature type="region of interest" description="Disordered" evidence="15">
    <location>
        <begin position="1033"/>
        <end position="1056"/>
    </location>
</feature>
<evidence type="ECO:0000256" key="4">
    <source>
        <dbReference type="ARBA" id="ARBA00022443"/>
    </source>
</evidence>
<dbReference type="FunFam" id="3.30.200.20:FF:000085">
    <property type="entry name" value="Mitogen-activated protein kinase kinase kinase"/>
    <property type="match status" value="1"/>
</dbReference>
<dbReference type="CDD" id="cd11876">
    <property type="entry name" value="SH3_MLK"/>
    <property type="match status" value="1"/>
</dbReference>
<dbReference type="SUPFAM" id="SSF56112">
    <property type="entry name" value="Protein kinase-like (PK-like)"/>
    <property type="match status" value="1"/>
</dbReference>
<feature type="region of interest" description="Disordered" evidence="15">
    <location>
        <begin position="38"/>
        <end position="137"/>
    </location>
</feature>
<dbReference type="STRING" id="158441.A0A226EUZ4"/>
<evidence type="ECO:0000259" key="16">
    <source>
        <dbReference type="PROSITE" id="PS50002"/>
    </source>
</evidence>
<dbReference type="PROSITE" id="PS50002">
    <property type="entry name" value="SH3"/>
    <property type="match status" value="1"/>
</dbReference>
<dbReference type="InterPro" id="IPR017441">
    <property type="entry name" value="Protein_kinase_ATP_BS"/>
</dbReference>
<dbReference type="Gene3D" id="2.30.30.40">
    <property type="entry name" value="SH3 Domains"/>
    <property type="match status" value="1"/>
</dbReference>
<evidence type="ECO:0000259" key="17">
    <source>
        <dbReference type="PROSITE" id="PS50011"/>
    </source>
</evidence>
<keyword evidence="10 14" id="KW-0067">ATP-binding</keyword>
<evidence type="ECO:0000256" key="10">
    <source>
        <dbReference type="ARBA" id="ARBA00022840"/>
    </source>
</evidence>
<dbReference type="SMART" id="SM00326">
    <property type="entry name" value="SH3"/>
    <property type="match status" value="1"/>
</dbReference>
<feature type="compositionally biased region" description="Low complexity" evidence="15">
    <location>
        <begin position="948"/>
        <end position="966"/>
    </location>
</feature>
<protein>
    <recommendedName>
        <fullName evidence="3">mitogen-activated protein kinase kinase kinase</fullName>
        <ecNumber evidence="3">2.7.11.25</ecNumber>
    </recommendedName>
</protein>
<dbReference type="Proteomes" id="UP000198287">
    <property type="component" value="Unassembled WGS sequence"/>
</dbReference>
<evidence type="ECO:0000256" key="1">
    <source>
        <dbReference type="ARBA" id="ARBA00001946"/>
    </source>
</evidence>
<evidence type="ECO:0000256" key="3">
    <source>
        <dbReference type="ARBA" id="ARBA00012406"/>
    </source>
</evidence>
<dbReference type="EMBL" id="LNIX01000002">
    <property type="protein sequence ID" value="OXA61038.1"/>
    <property type="molecule type" value="Genomic_DNA"/>
</dbReference>
<dbReference type="Pfam" id="PF00018">
    <property type="entry name" value="SH3_1"/>
    <property type="match status" value="1"/>
</dbReference>
<dbReference type="PANTHER" id="PTHR44329">
    <property type="entry name" value="SERINE/THREONINE-PROTEIN KINASE TNNI3K-RELATED"/>
    <property type="match status" value="1"/>
</dbReference>
<feature type="compositionally biased region" description="Basic residues" evidence="15">
    <location>
        <begin position="655"/>
        <end position="675"/>
    </location>
</feature>
<keyword evidence="6" id="KW-0808">Transferase</keyword>
<feature type="region of interest" description="Disordered" evidence="15">
    <location>
        <begin position="939"/>
        <end position="1019"/>
    </location>
</feature>
<dbReference type="InterPro" id="IPR011009">
    <property type="entry name" value="Kinase-like_dom_sf"/>
</dbReference>
<feature type="region of interest" description="Disordered" evidence="15">
    <location>
        <begin position="1189"/>
        <end position="1306"/>
    </location>
</feature>
<dbReference type="OMA" id="EMQQHPH"/>
<dbReference type="CDD" id="cd14061">
    <property type="entry name" value="STKc_MLK"/>
    <property type="match status" value="1"/>
</dbReference>
<evidence type="ECO:0000256" key="12">
    <source>
        <dbReference type="ARBA" id="ARBA00048329"/>
    </source>
</evidence>
<dbReference type="PROSITE" id="PS00108">
    <property type="entry name" value="PROTEIN_KINASE_ST"/>
    <property type="match status" value="1"/>
</dbReference>
<feature type="region of interest" description="Disordered" evidence="15">
    <location>
        <begin position="653"/>
        <end position="675"/>
    </location>
</feature>
<dbReference type="FunFam" id="1.10.510.10:FF:000076">
    <property type="entry name" value="Mitogen-activated protein kinase kinase kinase"/>
    <property type="match status" value="1"/>
</dbReference>
<evidence type="ECO:0000256" key="14">
    <source>
        <dbReference type="PROSITE-ProRule" id="PRU10141"/>
    </source>
</evidence>
<dbReference type="PROSITE" id="PS00107">
    <property type="entry name" value="PROTEIN_KINASE_ATP"/>
    <property type="match status" value="1"/>
</dbReference>
<dbReference type="InterPro" id="IPR051681">
    <property type="entry name" value="Ser/Thr_Kinases-Pseudokinases"/>
</dbReference>
<feature type="compositionally biased region" description="Basic and acidic residues" evidence="15">
    <location>
        <begin position="999"/>
        <end position="1014"/>
    </location>
</feature>
<feature type="compositionally biased region" description="Polar residues" evidence="15">
    <location>
        <begin position="92"/>
        <end position="104"/>
    </location>
</feature>
<comment type="catalytic activity">
    <reaction evidence="12">
        <text>L-seryl-[protein] + ATP = O-phospho-L-seryl-[protein] + ADP + H(+)</text>
        <dbReference type="Rhea" id="RHEA:17989"/>
        <dbReference type="Rhea" id="RHEA-COMP:9863"/>
        <dbReference type="Rhea" id="RHEA-COMP:11604"/>
        <dbReference type="ChEBI" id="CHEBI:15378"/>
        <dbReference type="ChEBI" id="CHEBI:29999"/>
        <dbReference type="ChEBI" id="CHEBI:30616"/>
        <dbReference type="ChEBI" id="CHEBI:83421"/>
        <dbReference type="ChEBI" id="CHEBI:456216"/>
        <dbReference type="EC" id="2.7.11.25"/>
    </reaction>
</comment>
<feature type="region of interest" description="Disordered" evidence="15">
    <location>
        <begin position="703"/>
        <end position="724"/>
    </location>
</feature>
<dbReference type="OrthoDB" id="339325at2759"/>
<accession>A0A226EUZ4</accession>
<reference evidence="18 19" key="1">
    <citation type="submission" date="2015-12" db="EMBL/GenBank/DDBJ databases">
        <title>The genome of Folsomia candida.</title>
        <authorList>
            <person name="Faddeeva A."/>
            <person name="Derks M.F."/>
            <person name="Anvar Y."/>
            <person name="Smit S."/>
            <person name="Van Straalen N."/>
            <person name="Roelofs D."/>
        </authorList>
    </citation>
    <scope>NUCLEOTIDE SEQUENCE [LARGE SCALE GENOMIC DNA]</scope>
    <source>
        <strain evidence="18 19">VU population</strain>
        <tissue evidence="18">Whole body</tissue>
    </source>
</reference>
<dbReference type="PROSITE" id="PS50011">
    <property type="entry name" value="PROTEIN_KINASE_DOM"/>
    <property type="match status" value="1"/>
</dbReference>
<feature type="compositionally biased region" description="Low complexity" evidence="15">
    <location>
        <begin position="1038"/>
        <end position="1049"/>
    </location>
</feature>
<dbReference type="InterPro" id="IPR008271">
    <property type="entry name" value="Ser/Thr_kinase_AS"/>
</dbReference>
<evidence type="ECO:0000313" key="19">
    <source>
        <dbReference type="Proteomes" id="UP000198287"/>
    </source>
</evidence>
<comment type="caution">
    <text evidence="18">The sequence shown here is derived from an EMBL/GenBank/DDBJ whole genome shotgun (WGS) entry which is preliminary data.</text>
</comment>
<comment type="cofactor">
    <cofactor evidence="1">
        <name>Mg(2+)</name>
        <dbReference type="ChEBI" id="CHEBI:18420"/>
    </cofactor>
</comment>
<feature type="region of interest" description="Disordered" evidence="15">
    <location>
        <begin position="740"/>
        <end position="774"/>
    </location>
</feature>
<evidence type="ECO:0000256" key="8">
    <source>
        <dbReference type="ARBA" id="ARBA00022741"/>
    </source>
</evidence>
<evidence type="ECO:0000256" key="2">
    <source>
        <dbReference type="ARBA" id="ARBA00006529"/>
    </source>
</evidence>
<feature type="compositionally biased region" description="Polar residues" evidence="15">
    <location>
        <begin position="1104"/>
        <end position="1114"/>
    </location>
</feature>
<dbReference type="GO" id="GO:0005524">
    <property type="term" value="F:ATP binding"/>
    <property type="evidence" value="ECO:0007669"/>
    <property type="project" value="UniProtKB-UniRule"/>
</dbReference>
<dbReference type="EC" id="2.7.11.25" evidence="3"/>
<feature type="compositionally biased region" description="Low complexity" evidence="15">
    <location>
        <begin position="128"/>
        <end position="137"/>
    </location>
</feature>
<feature type="compositionally biased region" description="Gly residues" evidence="15">
    <location>
        <begin position="1216"/>
        <end position="1225"/>
    </location>
</feature>
<evidence type="ECO:0000256" key="11">
    <source>
        <dbReference type="ARBA" id="ARBA00047559"/>
    </source>
</evidence>
<feature type="compositionally biased region" description="Polar residues" evidence="15">
    <location>
        <begin position="967"/>
        <end position="990"/>
    </location>
</feature>
<dbReference type="PRINTS" id="PR00109">
    <property type="entry name" value="TYRKINASE"/>
</dbReference>
<dbReference type="InterPro" id="IPR000719">
    <property type="entry name" value="Prot_kinase_dom"/>
</dbReference>
<feature type="binding site" evidence="14">
    <location>
        <position position="335"/>
    </location>
    <ligand>
        <name>ATP</name>
        <dbReference type="ChEBI" id="CHEBI:30616"/>
    </ligand>
</feature>
<keyword evidence="5" id="KW-0723">Serine/threonine-protein kinase</keyword>
<organism evidence="18 19">
    <name type="scientific">Folsomia candida</name>
    <name type="common">Springtail</name>
    <dbReference type="NCBI Taxonomy" id="158441"/>
    <lineage>
        <taxon>Eukaryota</taxon>
        <taxon>Metazoa</taxon>
        <taxon>Ecdysozoa</taxon>
        <taxon>Arthropoda</taxon>
        <taxon>Hexapoda</taxon>
        <taxon>Collembola</taxon>
        <taxon>Entomobryomorpha</taxon>
        <taxon>Isotomoidea</taxon>
        <taxon>Isotomidae</taxon>
        <taxon>Proisotominae</taxon>
        <taxon>Folsomia</taxon>
    </lineage>
</organism>
<dbReference type="Gene3D" id="3.30.200.20">
    <property type="entry name" value="Phosphorylase Kinase, domain 1"/>
    <property type="match status" value="1"/>
</dbReference>
<dbReference type="SMART" id="SM00220">
    <property type="entry name" value="S_TKc"/>
    <property type="match status" value="1"/>
</dbReference>
<feature type="compositionally biased region" description="Polar residues" evidence="15">
    <location>
        <begin position="1260"/>
        <end position="1273"/>
    </location>
</feature>
<evidence type="ECO:0000313" key="18">
    <source>
        <dbReference type="EMBL" id="OXA61038.1"/>
    </source>
</evidence>
<feature type="compositionally biased region" description="Low complexity" evidence="15">
    <location>
        <begin position="1233"/>
        <end position="1247"/>
    </location>
</feature>
<evidence type="ECO:0000256" key="6">
    <source>
        <dbReference type="ARBA" id="ARBA00022679"/>
    </source>
</evidence>
<keyword evidence="7" id="KW-0677">Repeat</keyword>
<dbReference type="PANTHER" id="PTHR44329:SF293">
    <property type="entry name" value="MITOGEN-ACTIVATED PROTEIN KINASE KINASE KINASE"/>
    <property type="match status" value="1"/>
</dbReference>
<dbReference type="SUPFAM" id="SSF50044">
    <property type="entry name" value="SH3-domain"/>
    <property type="match status" value="1"/>
</dbReference>
<dbReference type="InterPro" id="IPR036028">
    <property type="entry name" value="SH3-like_dom_sf"/>
</dbReference>
<sequence>MCSMEPQPSLTKPLYKNFLANGARNGGFHDDEELLTNESNHHHLPGGSRIFKNPSSTSSNNVEKRGRNRSQSTTPHLSPYTDNYRIPHSKKTYQTNHNTPSRRSPFQHHYLANGGGVSATNTKRSSHHGSLGHLSGSESELTLAPLGYGSRAVSNLDVLDNRSNNSPYHHQQGGGHVVVIPAAGGTTIFGGSSVEIGLDTPSSFIDMTEQTTVGFDKHRSFWESMYDYDAQGEDELTLRRGEIVEVLSKDAKISGDEGWWTGKIDDRIGIFPSNFVAQADARSLSLSYQMSTLLEAVQPLQIDFSELQLEEIIGVGGFGKVYKGIWKEEEEVAVKAARYDPEEDLATAIANVSQEAKLFWLLNHPNIIHLLGMCLEPPNLCLVLEYARGGSLNRVLAGTQIRPDVLVNWAIQIAKGMDYLHNSAPISLIHRDLKSSNVLISEEIEAGDDLSEKTLKITDFGLAREVHKTTRMSAAGTYAYMPPEVIKNCTFSKASDVWSYGVLLWELLTGETPYKGIDGFAVAYGVAVNKLSLPIPTTCPKPWSNLIESCWLMDPHDRPSFEEILIELEKISKSPFMFNEGFHTMQQTWRVEIQDMLQEMYAKEKELLSLEETVKQKLMIQQMKEERLKMREQELQEREIDLMEREIIIAMMQQGHHHPGPRPTPKKRKGKFKHKALNKKEAGNIISMPSDFRHTLTVQPAERSRPRLLSYSSPETPPASPGIGRLRAYVLAPDGLKGKTWGPSSFHQRERSHILDKGPDSPKRWSKSAPNLEKSQKIASGTVVGTLQDNDHGNPNRPAGGVPLITLPQIPVNNEGRRSGKMNSIQSVLYNAASLLAAIATGFDIRKATTKTQAQSLNAGQATISMNKEPNGIHNSGFGDVLENEVDFGDGLVMSSAPAALVSSSTKYPHHTYHGQTVHYRSALSNNPAMQVANFHGDHSLDQSELPNINSQNNSSGSGSYNSASGQLSQTISSTPNISNRSSTSIMKQQQPPPNQSDYKTHESEPTQSKDHQRGKTRSRLCSVTSVICHRRDRTPSEGEAAAVATTGTHNKRKRSIISNSSSNVKSMFYDTESGARMQPEGKFLDCHYTIEEMQQHPHYPPTSIVSSISNPMYSSPYRRPHSNPNPAITEKLYPPSQSSYCKSSNVFSRGGPASYEGNNLVTTMKTPEVSAYPDTFLYHNPLHYGSSVEDLSPSQEPYETGEFLYPATPSRQLGSGSGESGYHGGYQDANQSSSISSSTSTNSRTPSRQHGSTAFPIRTSYQPRNPLSSIDQDFTPGFENDGLPSSHGHFGLPPPAYGRGDVDPDSQRYIYQHQNQDDLESTSTFTSERPITLELPRPLRSSLKKYNYSYTPSSRSGSTCSWAGSGTITNLETPPDSSLSEDSSYVSAKDSSFPSINSQHTTPQNRVRFSPITMVDHKRMENLLDMPVMDPTVPLQAYRSISSYSSNNRSEYSPKFHRNPGDYDKIEFLRNF</sequence>
<evidence type="ECO:0000256" key="15">
    <source>
        <dbReference type="SAM" id="MobiDB-lite"/>
    </source>
</evidence>
<feature type="region of interest" description="Disordered" evidence="15">
    <location>
        <begin position="1371"/>
        <end position="1404"/>
    </location>
</feature>
<evidence type="ECO:0000256" key="7">
    <source>
        <dbReference type="ARBA" id="ARBA00022737"/>
    </source>
</evidence>
<keyword evidence="19" id="KW-1185">Reference proteome</keyword>
<keyword evidence="8 14" id="KW-0547">Nucleotide-binding</keyword>
<evidence type="ECO:0000256" key="9">
    <source>
        <dbReference type="ARBA" id="ARBA00022777"/>
    </source>
</evidence>
<proteinExistence type="inferred from homology"/>
<keyword evidence="9 18" id="KW-0418">Kinase</keyword>
<dbReference type="Gene3D" id="1.10.510.10">
    <property type="entry name" value="Transferase(Phosphotransferase) domain 1"/>
    <property type="match status" value="1"/>
</dbReference>
<name>A0A226EUZ4_FOLCA</name>